<protein>
    <recommendedName>
        <fullName evidence="4">Lipoprotein</fullName>
    </recommendedName>
</protein>
<dbReference type="RefSeq" id="WP_151162722.1">
    <property type="nucleotide sequence ID" value="NZ_WKJO01000001.1"/>
</dbReference>
<accession>A0A6A8GH51</accession>
<dbReference type="EMBL" id="WKJO01000001">
    <property type="protein sequence ID" value="MRX22189.1"/>
    <property type="molecule type" value="Genomic_DNA"/>
</dbReference>
<name>A0A6A8GH51_9EURY</name>
<gene>
    <name evidence="2" type="ORF">GJR96_09500</name>
</gene>
<evidence type="ECO:0000256" key="1">
    <source>
        <dbReference type="SAM" id="MobiDB-lite"/>
    </source>
</evidence>
<comment type="caution">
    <text evidence="2">The sequence shown here is derived from an EMBL/GenBank/DDBJ whole genome shotgun (WGS) entry which is preliminary data.</text>
</comment>
<reference evidence="2 3" key="1">
    <citation type="submission" date="2019-11" db="EMBL/GenBank/DDBJ databases">
        <title>Whole genome sequence of Haloferax sp. MBLA0076.</title>
        <authorList>
            <person name="Seo M.-J."/>
            <person name="Cho E.-S."/>
        </authorList>
    </citation>
    <scope>NUCLEOTIDE SEQUENCE [LARGE SCALE GENOMIC DNA]</scope>
    <source>
        <strain evidence="2 3">MBLA0076</strain>
    </source>
</reference>
<feature type="compositionally biased region" description="Low complexity" evidence="1">
    <location>
        <begin position="26"/>
        <end position="48"/>
    </location>
</feature>
<evidence type="ECO:0008006" key="4">
    <source>
        <dbReference type="Google" id="ProtNLM"/>
    </source>
</evidence>
<dbReference type="AlphaFoldDB" id="A0A6A8GH51"/>
<dbReference type="PROSITE" id="PS51257">
    <property type="entry name" value="PROKAR_LIPOPROTEIN"/>
    <property type="match status" value="1"/>
</dbReference>
<evidence type="ECO:0000313" key="2">
    <source>
        <dbReference type="EMBL" id="MRX22189.1"/>
    </source>
</evidence>
<organism evidence="2 3">
    <name type="scientific">Haloferax litoreum</name>
    <dbReference type="NCBI Taxonomy" id="2666140"/>
    <lineage>
        <taxon>Archaea</taxon>
        <taxon>Methanobacteriati</taxon>
        <taxon>Methanobacteriota</taxon>
        <taxon>Stenosarchaea group</taxon>
        <taxon>Halobacteria</taxon>
        <taxon>Halobacteriales</taxon>
        <taxon>Haloferacaceae</taxon>
        <taxon>Haloferax</taxon>
    </lineage>
</organism>
<keyword evidence="3" id="KW-1185">Reference proteome</keyword>
<dbReference type="Proteomes" id="UP000439022">
    <property type="component" value="Unassembled WGS sequence"/>
</dbReference>
<evidence type="ECO:0000313" key="3">
    <source>
        <dbReference type="Proteomes" id="UP000439022"/>
    </source>
</evidence>
<proteinExistence type="predicted"/>
<feature type="region of interest" description="Disordered" evidence="1">
    <location>
        <begin position="24"/>
        <end position="62"/>
    </location>
</feature>
<sequence length="244" mass="26158">MHSMWKALLVASLVLVAGCSGGTGGEDATTTATETGNLTATVTTTPTGGDDGSGGANNGDSNSMMFDFNQSWDQQFREGQYYRYEITSPNIDGTATYEWEVLDATEDEVTIRTKVVTEDSTSEQTVTAARDELYSELSGSPSGSIATVGFNSPYYSGVEGETLEVGDSWEASGTNGDVSFTVERTSSYAGLDCANFVVRTNGSVFWESCVSPESPLPGYMAFYEEEGDDEPVFEMTLVEYRPGN</sequence>